<dbReference type="Gene3D" id="3.40.50.2300">
    <property type="match status" value="2"/>
</dbReference>
<dbReference type="InterPro" id="IPR028082">
    <property type="entry name" value="Peripla_BP_I"/>
</dbReference>
<dbReference type="Pfam" id="PF04392">
    <property type="entry name" value="ABC_sub_bind"/>
    <property type="match status" value="1"/>
</dbReference>
<name>A0A433SGS9_9BURK</name>
<keyword evidence="3" id="KW-1185">Reference proteome</keyword>
<dbReference type="InterPro" id="IPR007487">
    <property type="entry name" value="ABC_transpt-TYRBP-like"/>
</dbReference>
<dbReference type="SUPFAM" id="SSF53822">
    <property type="entry name" value="Periplasmic binding protein-like I"/>
    <property type="match status" value="1"/>
</dbReference>
<dbReference type="Proteomes" id="UP000286947">
    <property type="component" value="Unassembled WGS sequence"/>
</dbReference>
<reference evidence="2 3" key="1">
    <citation type="submission" date="2018-01" db="EMBL/GenBank/DDBJ databases">
        <title>Saezia sanguinis gen. nov., sp. nov., in the order Burkholderiales isolated from human blood.</title>
        <authorList>
            <person name="Medina-Pascual M.J."/>
            <person name="Valdezate S."/>
            <person name="Monzon S."/>
            <person name="Cuesta I."/>
            <person name="Carrasco G."/>
            <person name="Villalon P."/>
            <person name="Saez-Nieto J.A."/>
        </authorList>
    </citation>
    <scope>NUCLEOTIDE SEQUENCE [LARGE SCALE GENOMIC DNA]</scope>
    <source>
        <strain evidence="2 3">CNM695-12</strain>
    </source>
</reference>
<feature type="signal peptide" evidence="1">
    <location>
        <begin position="1"/>
        <end position="34"/>
    </location>
</feature>
<dbReference type="PANTHER" id="PTHR35271">
    <property type="entry name" value="ABC TRANSPORTER, SUBSTRATE-BINDING LIPOPROTEIN-RELATED"/>
    <property type="match status" value="1"/>
</dbReference>
<evidence type="ECO:0000313" key="3">
    <source>
        <dbReference type="Proteomes" id="UP000286947"/>
    </source>
</evidence>
<evidence type="ECO:0008006" key="4">
    <source>
        <dbReference type="Google" id="ProtNLM"/>
    </source>
</evidence>
<dbReference type="EMBL" id="PQSP01000001">
    <property type="protein sequence ID" value="RUS67953.1"/>
    <property type="molecule type" value="Genomic_DNA"/>
</dbReference>
<gene>
    <name evidence="2" type="ORF">CUZ56_00435</name>
</gene>
<keyword evidence="1" id="KW-0732">Signal</keyword>
<evidence type="ECO:0000313" key="2">
    <source>
        <dbReference type="EMBL" id="RUS67953.1"/>
    </source>
</evidence>
<accession>A0A433SGS9</accession>
<protein>
    <recommendedName>
        <fullName evidence="4">ABC transporter substrate-binding protein</fullName>
    </recommendedName>
</protein>
<dbReference type="CDD" id="cd06325">
    <property type="entry name" value="PBP1_ABC_unchar_transporter"/>
    <property type="match status" value="1"/>
</dbReference>
<organism evidence="2 3">
    <name type="scientific">Saezia sanguinis</name>
    <dbReference type="NCBI Taxonomy" id="1965230"/>
    <lineage>
        <taxon>Bacteria</taxon>
        <taxon>Pseudomonadati</taxon>
        <taxon>Pseudomonadota</taxon>
        <taxon>Betaproteobacteria</taxon>
        <taxon>Burkholderiales</taxon>
        <taxon>Saeziaceae</taxon>
        <taxon>Saezia</taxon>
    </lineage>
</organism>
<sequence length="331" mass="34972" precursor="true">MALHMIGNSLGTLKKCFLLAGLGALVALGTPAVAQQRSVAVTSVIEHPALDAVRDGVKEALEAAGYTDGKNLRWQYQTAQGNVGTAAQIARKFVGDKPDVIVAISTPSAQTMLSTTKDIPIVFSAITDPIGAKLVANWEPSGTNMTGVSNMLEVNRQVDLILQIAPDAKRVGVVYNPAEANSVYYVRQLQELLPSRGMTLVTAAAPRTVDVGAAGRSLVGKIDVFYSVSDNNVVASFETLAKVAENAKIPLIASDPNCVERGAAASLGVDYKELGIQTGKMVLRILNGEKPGDIKPEIGQNLELVLNLKAAQGQGVTFSQELLDQANRIIQ</sequence>
<dbReference type="PANTHER" id="PTHR35271:SF1">
    <property type="entry name" value="ABC TRANSPORTER, SUBSTRATE-BINDING LIPOPROTEIN"/>
    <property type="match status" value="1"/>
</dbReference>
<proteinExistence type="predicted"/>
<dbReference type="AlphaFoldDB" id="A0A433SGS9"/>
<feature type="chain" id="PRO_5019553186" description="ABC transporter substrate-binding protein" evidence="1">
    <location>
        <begin position="35"/>
        <end position="331"/>
    </location>
</feature>
<evidence type="ECO:0000256" key="1">
    <source>
        <dbReference type="SAM" id="SignalP"/>
    </source>
</evidence>
<comment type="caution">
    <text evidence="2">The sequence shown here is derived from an EMBL/GenBank/DDBJ whole genome shotgun (WGS) entry which is preliminary data.</text>
</comment>